<dbReference type="InterPro" id="IPR001015">
    <property type="entry name" value="Ferrochelatase"/>
</dbReference>
<evidence type="ECO:0000256" key="5">
    <source>
        <dbReference type="ARBA" id="ARBA00023133"/>
    </source>
</evidence>
<proteinExistence type="inferred from homology"/>
<comment type="similarity">
    <text evidence="1 9 10">Belongs to the ferrochelatase family.</text>
</comment>
<dbReference type="GO" id="GO:0006783">
    <property type="term" value="P:heme biosynthetic process"/>
    <property type="evidence" value="ECO:0007669"/>
    <property type="project" value="UniProtKB-UniRule"/>
</dbReference>
<dbReference type="OrthoDB" id="9809741at2"/>
<dbReference type="PANTHER" id="PTHR11108:SF1">
    <property type="entry name" value="FERROCHELATASE, MITOCHONDRIAL"/>
    <property type="match status" value="1"/>
</dbReference>
<evidence type="ECO:0000256" key="8">
    <source>
        <dbReference type="ARBA" id="ARBA00024536"/>
    </source>
</evidence>
<reference evidence="11 12" key="1">
    <citation type="submission" date="2018-06" db="EMBL/GenBank/DDBJ databases">
        <title>Marinomonas sp. YLB-05 draft genome sequence.</title>
        <authorList>
            <person name="Yu L."/>
            <person name="Tang X."/>
        </authorList>
    </citation>
    <scope>NUCLEOTIDE SEQUENCE [LARGE SCALE GENOMIC DNA]</scope>
    <source>
        <strain evidence="11 12">YLB-05</strain>
    </source>
</reference>
<evidence type="ECO:0000256" key="9">
    <source>
        <dbReference type="HAMAP-Rule" id="MF_00323"/>
    </source>
</evidence>
<keyword evidence="5 9" id="KW-0350">Heme biosynthesis</keyword>
<dbReference type="InterPro" id="IPR033644">
    <property type="entry name" value="Ferrochelatase_C"/>
</dbReference>
<comment type="catalytic activity">
    <reaction evidence="9 10">
        <text>heme b + 2 H(+) = protoporphyrin IX + Fe(2+)</text>
        <dbReference type="Rhea" id="RHEA:22584"/>
        <dbReference type="ChEBI" id="CHEBI:15378"/>
        <dbReference type="ChEBI" id="CHEBI:29033"/>
        <dbReference type="ChEBI" id="CHEBI:57306"/>
        <dbReference type="ChEBI" id="CHEBI:60344"/>
        <dbReference type="EC" id="4.98.1.1"/>
    </reaction>
</comment>
<evidence type="ECO:0000256" key="3">
    <source>
        <dbReference type="ARBA" id="ARBA00022723"/>
    </source>
</evidence>
<evidence type="ECO:0000313" key="12">
    <source>
        <dbReference type="Proteomes" id="UP000254326"/>
    </source>
</evidence>
<dbReference type="GO" id="GO:0046872">
    <property type="term" value="F:metal ion binding"/>
    <property type="evidence" value="ECO:0007669"/>
    <property type="project" value="UniProtKB-KW"/>
</dbReference>
<keyword evidence="4 9" id="KW-0408">Iron</keyword>
<evidence type="ECO:0000256" key="7">
    <source>
        <dbReference type="ARBA" id="ARBA00023244"/>
    </source>
</evidence>
<evidence type="ECO:0000313" key="11">
    <source>
        <dbReference type="EMBL" id="RDL45931.1"/>
    </source>
</evidence>
<comment type="subcellular location">
    <subcellularLocation>
        <location evidence="9 10">Cytoplasm</location>
    </subcellularLocation>
</comment>
<dbReference type="InterPro" id="IPR033659">
    <property type="entry name" value="Ferrochelatase_N"/>
</dbReference>
<keyword evidence="6 9" id="KW-0456">Lyase</keyword>
<comment type="catalytic activity">
    <reaction evidence="8">
        <text>Fe-coproporphyrin III + 2 H(+) = coproporphyrin III + Fe(2+)</text>
        <dbReference type="Rhea" id="RHEA:49572"/>
        <dbReference type="ChEBI" id="CHEBI:15378"/>
        <dbReference type="ChEBI" id="CHEBI:29033"/>
        <dbReference type="ChEBI" id="CHEBI:68438"/>
        <dbReference type="ChEBI" id="CHEBI:131725"/>
        <dbReference type="EC" id="4.99.1.9"/>
    </reaction>
    <physiologicalReaction direction="right-to-left" evidence="8">
        <dbReference type="Rhea" id="RHEA:49574"/>
    </physiologicalReaction>
</comment>
<dbReference type="Pfam" id="PF00762">
    <property type="entry name" value="Ferrochelatase"/>
    <property type="match status" value="1"/>
</dbReference>
<organism evidence="11 12">
    <name type="scientific">Marinomonas piezotolerans</name>
    <dbReference type="NCBI Taxonomy" id="2213058"/>
    <lineage>
        <taxon>Bacteria</taxon>
        <taxon>Pseudomonadati</taxon>
        <taxon>Pseudomonadota</taxon>
        <taxon>Gammaproteobacteria</taxon>
        <taxon>Oceanospirillales</taxon>
        <taxon>Oceanospirillaceae</taxon>
        <taxon>Marinomonas</taxon>
    </lineage>
</organism>
<dbReference type="SUPFAM" id="SSF53800">
    <property type="entry name" value="Chelatase"/>
    <property type="match status" value="1"/>
</dbReference>
<feature type="binding site" evidence="9">
    <location>
        <position position="282"/>
    </location>
    <ligand>
        <name>Fe(2+)</name>
        <dbReference type="ChEBI" id="CHEBI:29033"/>
    </ligand>
</feature>
<dbReference type="RefSeq" id="WP_115466518.1">
    <property type="nucleotide sequence ID" value="NZ_QKRA01000001.1"/>
</dbReference>
<dbReference type="GO" id="GO:0005737">
    <property type="term" value="C:cytoplasm"/>
    <property type="evidence" value="ECO:0007669"/>
    <property type="project" value="UniProtKB-SubCell"/>
</dbReference>
<dbReference type="EC" id="4.98.1.1" evidence="9 10"/>
<dbReference type="GO" id="GO:0004325">
    <property type="term" value="F:ferrochelatase activity"/>
    <property type="evidence" value="ECO:0007669"/>
    <property type="project" value="UniProtKB-UniRule"/>
</dbReference>
<keyword evidence="12" id="KW-1185">Reference proteome</keyword>
<accession>A0A370UDV6</accession>
<evidence type="ECO:0000256" key="6">
    <source>
        <dbReference type="ARBA" id="ARBA00023239"/>
    </source>
</evidence>
<dbReference type="Gene3D" id="3.40.50.1400">
    <property type="match status" value="2"/>
</dbReference>
<evidence type="ECO:0000256" key="1">
    <source>
        <dbReference type="ARBA" id="ARBA00007718"/>
    </source>
</evidence>
<dbReference type="FunFam" id="3.40.50.1400:FF:000002">
    <property type="entry name" value="Ferrochelatase"/>
    <property type="match status" value="1"/>
</dbReference>
<dbReference type="AlphaFoldDB" id="A0A370UDV6"/>
<dbReference type="EMBL" id="QKRA01000001">
    <property type="protein sequence ID" value="RDL45931.1"/>
    <property type="molecule type" value="Genomic_DNA"/>
</dbReference>
<dbReference type="Proteomes" id="UP000254326">
    <property type="component" value="Unassembled WGS sequence"/>
</dbReference>
<dbReference type="InterPro" id="IPR019772">
    <property type="entry name" value="Ferrochelatase_AS"/>
</dbReference>
<dbReference type="HAMAP" id="MF_00323">
    <property type="entry name" value="Ferrochelatase"/>
    <property type="match status" value="1"/>
</dbReference>
<sequence>MKHVNKPIGVLMMNLGTPEAPTPVAVRRYLKEFLSDSRVVDLNPILWKPILNGIILNIRPRKVAKVYQQVWMDGGSPLLVLGNRLRDRLRERLSTSEKHRFIVEMAMTYGTPNVETAAKAFRQQGVEHIVVLPMYPQFSATTTAAAYDRLMASLKRCPHWPAINLLQDYADHELYVDALTSHIEAQWQKQGEKRHLVFSYHGIPKRYVTQGDPYKARCEATTAAVVSKLGLTLEEYTHVYQSRFGREEWLKPYADVTLKSMPSKGIKAINVISPAFAIDCIETLEEISIELHDEFKEAGGELFDYIPALNDSDRHVDLYERLVLDNIKNWM</sequence>
<keyword evidence="7 9" id="KW-0627">Porphyrin biosynthesis</keyword>
<dbReference type="PANTHER" id="PTHR11108">
    <property type="entry name" value="FERROCHELATASE"/>
    <property type="match status" value="1"/>
</dbReference>
<feature type="binding site" evidence="9">
    <location>
        <position position="201"/>
    </location>
    <ligand>
        <name>Fe(2+)</name>
        <dbReference type="ChEBI" id="CHEBI:29033"/>
    </ligand>
</feature>
<dbReference type="PROSITE" id="PS00534">
    <property type="entry name" value="FERROCHELATASE"/>
    <property type="match status" value="1"/>
</dbReference>
<dbReference type="UniPathway" id="UPA00252">
    <property type="reaction ID" value="UER00325"/>
</dbReference>
<evidence type="ECO:0000256" key="4">
    <source>
        <dbReference type="ARBA" id="ARBA00023004"/>
    </source>
</evidence>
<evidence type="ECO:0000256" key="10">
    <source>
        <dbReference type="RuleBase" id="RU000607"/>
    </source>
</evidence>
<comment type="caution">
    <text evidence="11">The sequence shown here is derived from an EMBL/GenBank/DDBJ whole genome shotgun (WGS) entry which is preliminary data.</text>
</comment>
<protein>
    <recommendedName>
        <fullName evidence="9 10">Ferrochelatase</fullName>
        <ecNumber evidence="9 10">4.98.1.1</ecNumber>
    </recommendedName>
    <alternativeName>
        <fullName evidence="9">Heme synthase</fullName>
    </alternativeName>
    <alternativeName>
        <fullName evidence="9">Protoheme ferro-lyase</fullName>
    </alternativeName>
</protein>
<dbReference type="NCBIfam" id="TIGR00109">
    <property type="entry name" value="hemH"/>
    <property type="match status" value="1"/>
</dbReference>
<comment type="function">
    <text evidence="9 10">Catalyzes the ferrous insertion into protoporphyrin IX.</text>
</comment>
<dbReference type="CDD" id="cd03411">
    <property type="entry name" value="Ferrochelatase_N"/>
    <property type="match status" value="1"/>
</dbReference>
<dbReference type="CDD" id="cd00419">
    <property type="entry name" value="Ferrochelatase_C"/>
    <property type="match status" value="1"/>
</dbReference>
<keyword evidence="2 9" id="KW-0963">Cytoplasm</keyword>
<keyword evidence="3 9" id="KW-0479">Metal-binding</keyword>
<comment type="pathway">
    <text evidence="9 10">Porphyrin-containing compound metabolism; protoheme biosynthesis; protoheme from protoporphyrin-IX: step 1/1.</text>
</comment>
<name>A0A370UDV6_9GAMM</name>
<evidence type="ECO:0000256" key="2">
    <source>
        <dbReference type="ARBA" id="ARBA00022490"/>
    </source>
</evidence>
<gene>
    <name evidence="9" type="primary">hemH</name>
    <name evidence="11" type="ORF">DN730_02455</name>
</gene>